<dbReference type="EMBL" id="BAAALY010000016">
    <property type="protein sequence ID" value="GAA1558557.1"/>
    <property type="molecule type" value="Genomic_DNA"/>
</dbReference>
<evidence type="ECO:0008006" key="3">
    <source>
        <dbReference type="Google" id="ProtNLM"/>
    </source>
</evidence>
<organism evidence="1 2">
    <name type="scientific">Brevibacterium picturae</name>
    <dbReference type="NCBI Taxonomy" id="260553"/>
    <lineage>
        <taxon>Bacteria</taxon>
        <taxon>Bacillati</taxon>
        <taxon>Actinomycetota</taxon>
        <taxon>Actinomycetes</taxon>
        <taxon>Micrococcales</taxon>
        <taxon>Brevibacteriaceae</taxon>
        <taxon>Brevibacterium</taxon>
    </lineage>
</organism>
<gene>
    <name evidence="1" type="ORF">GCM10009691_35770</name>
</gene>
<keyword evidence="2" id="KW-1185">Reference proteome</keyword>
<evidence type="ECO:0000313" key="2">
    <source>
        <dbReference type="Proteomes" id="UP001501791"/>
    </source>
</evidence>
<evidence type="ECO:0000313" key="1">
    <source>
        <dbReference type="EMBL" id="GAA1558557.1"/>
    </source>
</evidence>
<protein>
    <recommendedName>
        <fullName evidence="3">Resolvase, N terminal domain</fullName>
    </recommendedName>
</protein>
<comment type="caution">
    <text evidence="1">The sequence shown here is derived from an EMBL/GenBank/DDBJ whole genome shotgun (WGS) entry which is preliminary data.</text>
</comment>
<accession>A0ABP4NA57</accession>
<sequence>MIARLERLGRTIPAAPHVLADLDDAGVTVYAVDRGAHPLTDPASLAGVLTATLRPCASGWNITR</sequence>
<dbReference type="Proteomes" id="UP001501791">
    <property type="component" value="Unassembled WGS sequence"/>
</dbReference>
<proteinExistence type="predicted"/>
<name>A0ABP4NA57_9MICO</name>
<reference evidence="2" key="1">
    <citation type="journal article" date="2019" name="Int. J. Syst. Evol. Microbiol.">
        <title>The Global Catalogue of Microorganisms (GCM) 10K type strain sequencing project: providing services to taxonomists for standard genome sequencing and annotation.</title>
        <authorList>
            <consortium name="The Broad Institute Genomics Platform"/>
            <consortium name="The Broad Institute Genome Sequencing Center for Infectious Disease"/>
            <person name="Wu L."/>
            <person name="Ma J."/>
        </authorList>
    </citation>
    <scope>NUCLEOTIDE SEQUENCE [LARGE SCALE GENOMIC DNA]</scope>
    <source>
        <strain evidence="2">JCM 13319</strain>
    </source>
</reference>